<comment type="caution">
    <text evidence="2">The sequence shown here is derived from an EMBL/GenBank/DDBJ whole genome shotgun (WGS) entry which is preliminary data.</text>
</comment>
<dbReference type="RefSeq" id="WP_150393750.1">
    <property type="nucleotide sequence ID" value="NZ_RZJP01000001.1"/>
</dbReference>
<proteinExistence type="predicted"/>
<reference evidence="2 3" key="1">
    <citation type="journal article" date="2019" name="Syst. Appl. Microbiol.">
        <title>Characterization of Bifidobacterium species in feaces of the Egyptian fruit bat: Description of B. vespertilionis sp. nov. and B. rousetti sp. nov.</title>
        <authorList>
            <person name="Modesto M."/>
            <person name="Satti M."/>
            <person name="Watanabe K."/>
            <person name="Puglisi E."/>
            <person name="Morelli L."/>
            <person name="Huang C.-H."/>
            <person name="Liou J.-S."/>
            <person name="Miyashita M."/>
            <person name="Tamura T."/>
            <person name="Saito S."/>
            <person name="Mori K."/>
            <person name="Huang L."/>
            <person name="Sciavilla P."/>
            <person name="Sandri C."/>
            <person name="Spiezio C."/>
            <person name="Vitali F."/>
            <person name="Cavalieri D."/>
            <person name="Perpetuini G."/>
            <person name="Tofalo R."/>
            <person name="Bonetti A."/>
            <person name="Arita M."/>
            <person name="Mattarelli P."/>
        </authorList>
    </citation>
    <scope>NUCLEOTIDE SEQUENCE [LARGE SCALE GENOMIC DNA]</scope>
    <source>
        <strain evidence="2 3">RST27</strain>
    </source>
</reference>
<evidence type="ECO:0000259" key="1">
    <source>
        <dbReference type="Pfam" id="PF13635"/>
    </source>
</evidence>
<dbReference type="Proteomes" id="UP000326060">
    <property type="component" value="Unassembled WGS sequence"/>
</dbReference>
<feature type="domain" description="DUF4143" evidence="1">
    <location>
        <begin position="32"/>
        <end position="113"/>
    </location>
</feature>
<dbReference type="AlphaFoldDB" id="A0A5M9ZF63"/>
<protein>
    <submittedName>
        <fullName evidence="2">DUF4143 domain-containing protein</fullName>
    </submittedName>
</protein>
<dbReference type="PANTHER" id="PTHR43566:SF2">
    <property type="entry name" value="DUF4143 DOMAIN-CONTAINING PROTEIN"/>
    <property type="match status" value="1"/>
</dbReference>
<evidence type="ECO:0000313" key="3">
    <source>
        <dbReference type="Proteomes" id="UP000326060"/>
    </source>
</evidence>
<dbReference type="Pfam" id="PF13635">
    <property type="entry name" value="DUF4143"/>
    <property type="match status" value="1"/>
</dbReference>
<gene>
    <name evidence="2" type="ORF">EMB92_03375</name>
</gene>
<organism evidence="2 3">
    <name type="scientific">Bifidobacterium callitrichos</name>
    <dbReference type="NCBI Taxonomy" id="762209"/>
    <lineage>
        <taxon>Bacteria</taxon>
        <taxon>Bacillati</taxon>
        <taxon>Actinomycetota</taxon>
        <taxon>Actinomycetes</taxon>
        <taxon>Bifidobacteriales</taxon>
        <taxon>Bifidobacteriaceae</taxon>
        <taxon>Bifidobacterium</taxon>
    </lineage>
</organism>
<dbReference type="EMBL" id="RZJP01000001">
    <property type="protein sequence ID" value="KAA8817599.1"/>
    <property type="molecule type" value="Genomic_DNA"/>
</dbReference>
<name>A0A5M9ZF63_9BIFI</name>
<evidence type="ECO:0000313" key="2">
    <source>
        <dbReference type="EMBL" id="KAA8817599.1"/>
    </source>
</evidence>
<sequence length="167" mass="18738">MQIADYACVDEGERNDSKGFEPNLRPSAICLRIAFYDIGLAANLLGMESADQLFTSQYRGNLYENMVVVEIVKRYQALGREPKLFYWRDSNKKEVDLIIEKGGRPLYAVEVRSSSSFKPKSFEILEDLAPDFGLPVDNRFVVYGGEESFATSHGQVIGITDLGRLIG</sequence>
<dbReference type="PANTHER" id="PTHR43566">
    <property type="entry name" value="CONSERVED PROTEIN"/>
    <property type="match status" value="1"/>
</dbReference>
<accession>A0A5M9ZF63</accession>
<dbReference type="InterPro" id="IPR025420">
    <property type="entry name" value="DUF4143"/>
</dbReference>